<organism evidence="2 3">
    <name type="scientific">Halobaculum litoreum</name>
    <dbReference type="NCBI Taxonomy" id="3031998"/>
    <lineage>
        <taxon>Archaea</taxon>
        <taxon>Methanobacteriati</taxon>
        <taxon>Methanobacteriota</taxon>
        <taxon>Stenosarchaea group</taxon>
        <taxon>Halobacteria</taxon>
        <taxon>Halobacteriales</taxon>
        <taxon>Haloferacaceae</taxon>
        <taxon>Halobaculum</taxon>
    </lineage>
</organism>
<feature type="compositionally biased region" description="Low complexity" evidence="1">
    <location>
        <begin position="111"/>
        <end position="121"/>
    </location>
</feature>
<feature type="region of interest" description="Disordered" evidence="1">
    <location>
        <begin position="31"/>
        <end position="50"/>
    </location>
</feature>
<comment type="caution">
    <text evidence="2">The sequence shown here is derived from an EMBL/GenBank/DDBJ whole genome shotgun (WGS) entry which is preliminary data.</text>
</comment>
<gene>
    <name evidence="2" type="ORF">ACFQRB_01170</name>
</gene>
<proteinExistence type="predicted"/>
<keyword evidence="3" id="KW-1185">Reference proteome</keyword>
<protein>
    <submittedName>
        <fullName evidence="2">Uncharacterized protein</fullName>
    </submittedName>
</protein>
<dbReference type="AlphaFoldDB" id="A0ABD5XPW3"/>
<dbReference type="EMBL" id="JBHSZG010000001">
    <property type="protein sequence ID" value="MFC7135596.1"/>
    <property type="molecule type" value="Genomic_DNA"/>
</dbReference>
<accession>A0ABD5XPW3</accession>
<evidence type="ECO:0000256" key="1">
    <source>
        <dbReference type="SAM" id="MobiDB-lite"/>
    </source>
</evidence>
<reference evidence="2 3" key="1">
    <citation type="journal article" date="2019" name="Int. J. Syst. Evol. Microbiol.">
        <title>The Global Catalogue of Microorganisms (GCM) 10K type strain sequencing project: providing services to taxonomists for standard genome sequencing and annotation.</title>
        <authorList>
            <consortium name="The Broad Institute Genomics Platform"/>
            <consortium name="The Broad Institute Genome Sequencing Center for Infectious Disease"/>
            <person name="Wu L."/>
            <person name="Ma J."/>
        </authorList>
    </citation>
    <scope>NUCLEOTIDE SEQUENCE [LARGE SCALE GENOMIC DNA]</scope>
    <source>
        <strain evidence="2 3">DT92</strain>
    </source>
</reference>
<name>A0ABD5XPW3_9EURY</name>
<sequence>MRTRAVELVLVGVLLFGLTVAGSALVAPDRSTPAAADGAERTTLVGSQGGGPGWHEYGSVYLLNGTDVEWREDSADSYFDVQRLPDGRVLAGFMDGGTRTAVRTSRRARTRASGSSTPTPRAARRWPRSTASPSGRRRTARSTTPNRSPAAASP</sequence>
<dbReference type="Proteomes" id="UP001596368">
    <property type="component" value="Unassembled WGS sequence"/>
</dbReference>
<evidence type="ECO:0000313" key="3">
    <source>
        <dbReference type="Proteomes" id="UP001596368"/>
    </source>
</evidence>
<evidence type="ECO:0000313" key="2">
    <source>
        <dbReference type="EMBL" id="MFC7135596.1"/>
    </source>
</evidence>
<feature type="region of interest" description="Disordered" evidence="1">
    <location>
        <begin position="92"/>
        <end position="154"/>
    </location>
</feature>